<keyword evidence="3" id="KW-1185">Reference proteome</keyword>
<dbReference type="EMBL" id="CABFNO020001479">
    <property type="protein sequence ID" value="CAG9991671.1"/>
    <property type="molecule type" value="Genomic_DNA"/>
</dbReference>
<protein>
    <submittedName>
        <fullName evidence="2">Uncharacterized protein</fullName>
    </submittedName>
</protein>
<sequence length="538" mass="60947">MNYYTDLFPNSEREPPILPVELAINTELYVYDTGRPDRLEKRVIRVQRESNGKIEKWPDPGSGDEDDYDPSEAGQSFGRRETEVFGVPMDQLVVVVGELLPFGLKLDYSARTSWPTDLSQVIENAIMVIDPDDIRIVVCLLKDPLRRLYVLANKKDGLCSLRSLPSWHEEKTFYYREWAKINYRTLYTEVQKKAWKNEINEFCLTFVRQNNAHIPALHLSAVGEQFTQKQSRFECVVSNLKKSLACYKHSENPEHLNHMLLQLDQALGCQSDGTSQKKGMKLIVNLISGDEELTREEADKAAAAYKSIWSAATPHDLPQAVTGAALYQLGTGLRTKVLGEYPTLQRNRYQQFISSFCTQYERFKEHSSVYSKSQRKGDIITAYLTARRSAASDIDLLMVPIKTGSPGAVALTEIQQHIKELRLFIQLMTERIECISSAYPSRPTMPSGYGLPEHIQRLMNATDVNEASEHVSHIIHYFTMQEKASLSSLIAMIAEVEASSIKRMQALAHDFQVEDSLAEDGNEKDGQASGFAENEEMS</sequence>
<feature type="region of interest" description="Disordered" evidence="1">
    <location>
        <begin position="53"/>
        <end position="75"/>
    </location>
</feature>
<organism evidence="2 3">
    <name type="scientific">Clonostachys byssicola</name>
    <dbReference type="NCBI Taxonomy" id="160290"/>
    <lineage>
        <taxon>Eukaryota</taxon>
        <taxon>Fungi</taxon>
        <taxon>Dikarya</taxon>
        <taxon>Ascomycota</taxon>
        <taxon>Pezizomycotina</taxon>
        <taxon>Sordariomycetes</taxon>
        <taxon>Hypocreomycetidae</taxon>
        <taxon>Hypocreales</taxon>
        <taxon>Bionectriaceae</taxon>
        <taxon>Clonostachys</taxon>
    </lineage>
</organism>
<feature type="region of interest" description="Disordered" evidence="1">
    <location>
        <begin position="515"/>
        <end position="538"/>
    </location>
</feature>
<accession>A0A9N9UMY8</accession>
<dbReference type="OrthoDB" id="5148781at2759"/>
<comment type="caution">
    <text evidence="2">The sequence shown here is derived from an EMBL/GenBank/DDBJ whole genome shotgun (WGS) entry which is preliminary data.</text>
</comment>
<evidence type="ECO:0000256" key="1">
    <source>
        <dbReference type="SAM" id="MobiDB-lite"/>
    </source>
</evidence>
<feature type="non-terminal residue" evidence="2">
    <location>
        <position position="1"/>
    </location>
</feature>
<dbReference type="AlphaFoldDB" id="A0A9N9UMY8"/>
<gene>
    <name evidence="2" type="ORF">CBYS24578_00006417</name>
</gene>
<reference evidence="2" key="1">
    <citation type="submission" date="2021-10" db="EMBL/GenBank/DDBJ databases">
        <authorList>
            <person name="Piombo E."/>
        </authorList>
    </citation>
    <scope>NUCLEOTIDE SEQUENCE</scope>
</reference>
<proteinExistence type="predicted"/>
<dbReference type="Proteomes" id="UP000754883">
    <property type="component" value="Unassembled WGS sequence"/>
</dbReference>
<evidence type="ECO:0000313" key="3">
    <source>
        <dbReference type="Proteomes" id="UP000754883"/>
    </source>
</evidence>
<name>A0A9N9UMY8_9HYPO</name>
<evidence type="ECO:0000313" key="2">
    <source>
        <dbReference type="EMBL" id="CAG9991671.1"/>
    </source>
</evidence>